<dbReference type="UniPathway" id="UPA00057">
    <property type="reaction ID" value="UER00098"/>
</dbReference>
<dbReference type="Proteomes" id="UP000254575">
    <property type="component" value="Unassembled WGS sequence"/>
</dbReference>
<evidence type="ECO:0000259" key="11">
    <source>
        <dbReference type="Pfam" id="PF08544"/>
    </source>
</evidence>
<proteinExistence type="predicted"/>
<evidence type="ECO:0000256" key="3">
    <source>
        <dbReference type="ARBA" id="ARBA00022679"/>
    </source>
</evidence>
<dbReference type="SUPFAM" id="SSF54211">
    <property type="entry name" value="Ribosomal protein S5 domain 2-like"/>
    <property type="match status" value="1"/>
</dbReference>
<comment type="pathway">
    <text evidence="9">Isoprenoid biosynthesis; isopentenyl diphosphate biosynthesis via mevalonate pathway; isopentenyl diphosphate from (R)-mevalonate: step 1/3.</text>
</comment>
<name>A0A380MX52_9GAMM</name>
<evidence type="ECO:0000256" key="5">
    <source>
        <dbReference type="ARBA" id="ARBA00022777"/>
    </source>
</evidence>
<evidence type="ECO:0000256" key="8">
    <source>
        <dbReference type="ARBA" id="ARBA00023098"/>
    </source>
</evidence>
<keyword evidence="13" id="KW-1185">Reference proteome</keyword>
<gene>
    <name evidence="12" type="ORF">NCTC10717_00929</name>
</gene>
<dbReference type="PANTHER" id="PTHR43290:SF2">
    <property type="entry name" value="MEVALONATE KINASE"/>
    <property type="match status" value="1"/>
</dbReference>
<evidence type="ECO:0000256" key="1">
    <source>
        <dbReference type="ARBA" id="ARBA00022490"/>
    </source>
</evidence>
<keyword evidence="2" id="KW-0444">Lipid biosynthesis</keyword>
<evidence type="ECO:0000256" key="4">
    <source>
        <dbReference type="ARBA" id="ARBA00022741"/>
    </source>
</evidence>
<dbReference type="AlphaFoldDB" id="A0A380MX52"/>
<evidence type="ECO:0000313" key="13">
    <source>
        <dbReference type="Proteomes" id="UP000254575"/>
    </source>
</evidence>
<keyword evidence="8" id="KW-0443">Lipid metabolism</keyword>
<dbReference type="GO" id="GO:0019287">
    <property type="term" value="P:isopentenyl diphosphate biosynthetic process, mevalonate pathway"/>
    <property type="evidence" value="ECO:0007669"/>
    <property type="project" value="UniProtKB-UniPathway"/>
</dbReference>
<feature type="domain" description="GHMP kinase N-terminal" evidence="10">
    <location>
        <begin position="70"/>
        <end position="151"/>
    </location>
</feature>
<dbReference type="RefSeq" id="WP_115218199.1">
    <property type="nucleotide sequence ID" value="NZ_UHIA01000004.1"/>
</dbReference>
<dbReference type="InterPro" id="IPR036554">
    <property type="entry name" value="GHMP_kinase_C_sf"/>
</dbReference>
<dbReference type="PRINTS" id="PR00959">
    <property type="entry name" value="MEVGALKINASE"/>
</dbReference>
<dbReference type="InterPro" id="IPR006205">
    <property type="entry name" value="Mev_gal_kin"/>
</dbReference>
<keyword evidence="3" id="KW-0808">Transferase</keyword>
<dbReference type="Pfam" id="PF00288">
    <property type="entry name" value="GHMP_kinases_N"/>
    <property type="match status" value="1"/>
</dbReference>
<sequence length="303" mass="32026">MIKAIVPGSLMICGEHAVVYGQSALVCAVAQYVCVGITKRSDNILRINSALAQYEAPLSALKEEPKLRFVLAAVRRQLPYTGLDMVIESAIDPLLGFGSSAAVTVATLAALSAVRKKEMDNAALHRAAHEVILEIQKRGSGADLAASIWGGMLAYSPPPALSVQSLPLPSLSLSVRYAGYKTPTAEVLATLAAAAEEKPDAYAELYQRMGAVSQAAAHAAAQQNWQLFYQHLNAYQMLMQELGVCDAVQAAHLAAVQDCAAAAKISGSGLGDCIIAFAERTPAQHQAVQIAAQGLRIIRNKYG</sequence>
<evidence type="ECO:0000256" key="6">
    <source>
        <dbReference type="ARBA" id="ARBA00022840"/>
    </source>
</evidence>
<feature type="domain" description="GHMP kinase C-terminal" evidence="11">
    <location>
        <begin position="217"/>
        <end position="286"/>
    </location>
</feature>
<keyword evidence="7" id="KW-0460">Magnesium</keyword>
<evidence type="ECO:0000256" key="7">
    <source>
        <dbReference type="ARBA" id="ARBA00022842"/>
    </source>
</evidence>
<dbReference type="GO" id="GO:0004496">
    <property type="term" value="F:mevalonate kinase activity"/>
    <property type="evidence" value="ECO:0007669"/>
    <property type="project" value="InterPro"/>
</dbReference>
<dbReference type="SUPFAM" id="SSF55060">
    <property type="entry name" value="GHMP Kinase, C-terminal domain"/>
    <property type="match status" value="1"/>
</dbReference>
<evidence type="ECO:0000256" key="2">
    <source>
        <dbReference type="ARBA" id="ARBA00022516"/>
    </source>
</evidence>
<dbReference type="OrthoDB" id="6085637at2"/>
<dbReference type="Pfam" id="PF08544">
    <property type="entry name" value="GHMP_kinases_C"/>
    <property type="match status" value="1"/>
</dbReference>
<keyword evidence="1" id="KW-0963">Cytoplasm</keyword>
<evidence type="ECO:0000313" key="12">
    <source>
        <dbReference type="EMBL" id="SUO96291.1"/>
    </source>
</evidence>
<dbReference type="GO" id="GO:0005737">
    <property type="term" value="C:cytoplasm"/>
    <property type="evidence" value="ECO:0007669"/>
    <property type="project" value="InterPro"/>
</dbReference>
<keyword evidence="6" id="KW-0067">ATP-binding</keyword>
<dbReference type="InterPro" id="IPR006204">
    <property type="entry name" value="GHMP_kinase_N_dom"/>
</dbReference>
<dbReference type="InterPro" id="IPR013750">
    <property type="entry name" value="GHMP_kinase_C_dom"/>
</dbReference>
<organism evidence="12 13">
    <name type="scientific">Suttonella indologenes</name>
    <dbReference type="NCBI Taxonomy" id="13276"/>
    <lineage>
        <taxon>Bacteria</taxon>
        <taxon>Pseudomonadati</taxon>
        <taxon>Pseudomonadota</taxon>
        <taxon>Gammaproteobacteria</taxon>
        <taxon>Cardiobacteriales</taxon>
        <taxon>Cardiobacteriaceae</taxon>
        <taxon>Suttonella</taxon>
    </lineage>
</organism>
<protein>
    <submittedName>
        <fullName evidence="12">Mevalonate kinase</fullName>
    </submittedName>
</protein>
<evidence type="ECO:0000256" key="9">
    <source>
        <dbReference type="ARBA" id="ARBA00029438"/>
    </source>
</evidence>
<evidence type="ECO:0000259" key="10">
    <source>
        <dbReference type="Pfam" id="PF00288"/>
    </source>
</evidence>
<dbReference type="EMBL" id="UHIA01000004">
    <property type="protein sequence ID" value="SUO96291.1"/>
    <property type="molecule type" value="Genomic_DNA"/>
</dbReference>
<keyword evidence="4" id="KW-0547">Nucleotide-binding</keyword>
<dbReference type="InterPro" id="IPR014721">
    <property type="entry name" value="Ribsml_uS5_D2-typ_fold_subgr"/>
</dbReference>
<dbReference type="Gene3D" id="3.30.230.10">
    <property type="match status" value="1"/>
</dbReference>
<dbReference type="InterPro" id="IPR020568">
    <property type="entry name" value="Ribosomal_Su5_D2-typ_SF"/>
</dbReference>
<dbReference type="PANTHER" id="PTHR43290">
    <property type="entry name" value="MEVALONATE KINASE"/>
    <property type="match status" value="1"/>
</dbReference>
<accession>A0A380MX52</accession>
<dbReference type="GO" id="GO:0005524">
    <property type="term" value="F:ATP binding"/>
    <property type="evidence" value="ECO:0007669"/>
    <property type="project" value="UniProtKB-KW"/>
</dbReference>
<keyword evidence="5 12" id="KW-0418">Kinase</keyword>
<dbReference type="Gene3D" id="3.30.70.890">
    <property type="entry name" value="GHMP kinase, C-terminal domain"/>
    <property type="match status" value="1"/>
</dbReference>
<reference evidence="12 13" key="1">
    <citation type="submission" date="2018-06" db="EMBL/GenBank/DDBJ databases">
        <authorList>
            <consortium name="Pathogen Informatics"/>
            <person name="Doyle S."/>
        </authorList>
    </citation>
    <scope>NUCLEOTIDE SEQUENCE [LARGE SCALE GENOMIC DNA]</scope>
    <source>
        <strain evidence="12 13">NCTC10717</strain>
    </source>
</reference>